<name>A0ABW8JUS8_9GAMM</name>
<evidence type="ECO:0000256" key="3">
    <source>
        <dbReference type="SAM" id="Coils"/>
    </source>
</evidence>
<comment type="caution">
    <text evidence="5">The sequence shown here is derived from an EMBL/GenBank/DDBJ whole genome shotgun (WGS) entry which is preliminary data.</text>
</comment>
<gene>
    <name evidence="5" type="ORF">ISP17_13180</name>
</gene>
<dbReference type="Gene3D" id="2.40.30.170">
    <property type="match status" value="1"/>
</dbReference>
<dbReference type="SMART" id="SM00065">
    <property type="entry name" value="GAF"/>
    <property type="match status" value="1"/>
</dbReference>
<sequence>MNQPAATVPSRPASGWERFLAARTSDAFCSAWLALICEKFPEVRMGAVLVEASDSQAFVPIAVWPAASTDMGRMGAAVQRSLAERRPVLVTATEEAGILHIALPVMVNERVAASVVIEAAITSAEAAPLLRELHWGSAWLSNLLGKRDADAAAKASERSLGILETIATALRHARLQQALFELTTTLRQRFVCSRVAIGLLHDAQVRIVALSEAATFEKSSPIVRAYADAMAEACDLAQPVEAAIDADGALAGGYRAHAALLRQVGAQVVLSVPVDLHARTVAVITLERDQGPAFDADQRQWLETFAELFAPVIAQRRDAERNSVQRLGTEASRLLKAILGPRHLVWKFATIAVAAVAAVLVWCQVPYRVSAKTVSEGSIQRVAAAPFEGFLAASFVRAGDTVHKDQLLAQLDDHELRVEQAKWASQRDQYQNKLREALATHDLSAVRVVTAQLDEAQAQLDLTQDKLARARIRAPYDGVIVSGDLSQQTGTPLEAGKKLFEIAPLHSYRIIMQVDEHDIGQIRVGQPGELVMTGLAGDPLPFTVARIMPVATSEDGKNFFRVEARLDHASNLLLPGMEGVSKVAIGRRRMGWVLLHGFLDWLRVSLWRWSP</sequence>
<dbReference type="PANTHER" id="PTHR32347:SF23">
    <property type="entry name" value="BLL5650 PROTEIN"/>
    <property type="match status" value="1"/>
</dbReference>
<evidence type="ECO:0000256" key="2">
    <source>
        <dbReference type="ARBA" id="ARBA00023054"/>
    </source>
</evidence>
<keyword evidence="2 3" id="KW-0175">Coiled coil</keyword>
<dbReference type="Pfam" id="PF01590">
    <property type="entry name" value="GAF"/>
    <property type="match status" value="1"/>
</dbReference>
<dbReference type="InterPro" id="IPR050465">
    <property type="entry name" value="UPF0194_transport"/>
</dbReference>
<dbReference type="InterPro" id="IPR029016">
    <property type="entry name" value="GAF-like_dom_sf"/>
</dbReference>
<organism evidence="5 6">
    <name type="scientific">Dyella ginsengisoli</name>
    <dbReference type="NCBI Taxonomy" id="363848"/>
    <lineage>
        <taxon>Bacteria</taxon>
        <taxon>Pseudomonadati</taxon>
        <taxon>Pseudomonadota</taxon>
        <taxon>Gammaproteobacteria</taxon>
        <taxon>Lysobacterales</taxon>
        <taxon>Rhodanobacteraceae</taxon>
        <taxon>Dyella</taxon>
    </lineage>
</organism>
<dbReference type="Gene3D" id="3.30.450.40">
    <property type="match status" value="1"/>
</dbReference>
<evidence type="ECO:0000313" key="6">
    <source>
        <dbReference type="Proteomes" id="UP001620460"/>
    </source>
</evidence>
<feature type="domain" description="GAF" evidence="4">
    <location>
        <begin position="174"/>
        <end position="323"/>
    </location>
</feature>
<reference evidence="5 6" key="1">
    <citation type="submission" date="2020-10" db="EMBL/GenBank/DDBJ databases">
        <title>Phylogeny of dyella-like bacteria.</title>
        <authorList>
            <person name="Fu J."/>
        </authorList>
    </citation>
    <scope>NUCLEOTIDE SEQUENCE [LARGE SCALE GENOMIC DNA]</scope>
    <source>
        <strain evidence="5 6">Gsoil3046</strain>
    </source>
</reference>
<dbReference type="SUPFAM" id="SSF55781">
    <property type="entry name" value="GAF domain-like"/>
    <property type="match status" value="1"/>
</dbReference>
<dbReference type="SUPFAM" id="SSF111369">
    <property type="entry name" value="HlyD-like secretion proteins"/>
    <property type="match status" value="1"/>
</dbReference>
<accession>A0ABW8JUS8</accession>
<dbReference type="InterPro" id="IPR003018">
    <property type="entry name" value="GAF"/>
</dbReference>
<proteinExistence type="predicted"/>
<dbReference type="RefSeq" id="WP_404633858.1">
    <property type="nucleotide sequence ID" value="NZ_JADIKM010000003.1"/>
</dbReference>
<dbReference type="EMBL" id="JADIKM010000003">
    <property type="protein sequence ID" value="MFK2904909.1"/>
    <property type="molecule type" value="Genomic_DNA"/>
</dbReference>
<evidence type="ECO:0000313" key="5">
    <source>
        <dbReference type="EMBL" id="MFK2904909.1"/>
    </source>
</evidence>
<feature type="coiled-coil region" evidence="3">
    <location>
        <begin position="404"/>
        <end position="473"/>
    </location>
</feature>
<evidence type="ECO:0000259" key="4">
    <source>
        <dbReference type="SMART" id="SM00065"/>
    </source>
</evidence>
<comment type="subcellular location">
    <subcellularLocation>
        <location evidence="1">Cell envelope</location>
    </subcellularLocation>
</comment>
<dbReference type="Proteomes" id="UP001620460">
    <property type="component" value="Unassembled WGS sequence"/>
</dbReference>
<protein>
    <submittedName>
        <fullName evidence="5">Efflux RND transporter periplasmic adaptor subunit</fullName>
    </submittedName>
</protein>
<evidence type="ECO:0000256" key="1">
    <source>
        <dbReference type="ARBA" id="ARBA00004196"/>
    </source>
</evidence>
<keyword evidence="6" id="KW-1185">Reference proteome</keyword>
<dbReference type="Gene3D" id="2.40.50.100">
    <property type="match status" value="1"/>
</dbReference>
<dbReference type="PANTHER" id="PTHR32347">
    <property type="entry name" value="EFFLUX SYSTEM COMPONENT YKNX-RELATED"/>
    <property type="match status" value="1"/>
</dbReference>